<name>A0ABD2MXF5_9CUCU</name>
<gene>
    <name evidence="1" type="ORF">HHI36_021573</name>
</gene>
<protein>
    <submittedName>
        <fullName evidence="1">Uncharacterized protein</fullName>
    </submittedName>
</protein>
<proteinExistence type="predicted"/>
<accession>A0ABD2MXF5</accession>
<dbReference type="Proteomes" id="UP001516400">
    <property type="component" value="Unassembled WGS sequence"/>
</dbReference>
<reference evidence="1 2" key="1">
    <citation type="journal article" date="2021" name="BMC Biol.">
        <title>Horizontally acquired antibacterial genes associated with adaptive radiation of ladybird beetles.</title>
        <authorList>
            <person name="Li H.S."/>
            <person name="Tang X.F."/>
            <person name="Huang Y.H."/>
            <person name="Xu Z.Y."/>
            <person name="Chen M.L."/>
            <person name="Du X.Y."/>
            <person name="Qiu B.Y."/>
            <person name="Chen P.T."/>
            <person name="Zhang W."/>
            <person name="Slipinski A."/>
            <person name="Escalona H.E."/>
            <person name="Waterhouse R.M."/>
            <person name="Zwick A."/>
            <person name="Pang H."/>
        </authorList>
    </citation>
    <scope>NUCLEOTIDE SEQUENCE [LARGE SCALE GENOMIC DNA]</scope>
    <source>
        <strain evidence="1">SYSU2018</strain>
    </source>
</reference>
<organism evidence="1 2">
    <name type="scientific">Cryptolaemus montrouzieri</name>
    <dbReference type="NCBI Taxonomy" id="559131"/>
    <lineage>
        <taxon>Eukaryota</taxon>
        <taxon>Metazoa</taxon>
        <taxon>Ecdysozoa</taxon>
        <taxon>Arthropoda</taxon>
        <taxon>Hexapoda</taxon>
        <taxon>Insecta</taxon>
        <taxon>Pterygota</taxon>
        <taxon>Neoptera</taxon>
        <taxon>Endopterygota</taxon>
        <taxon>Coleoptera</taxon>
        <taxon>Polyphaga</taxon>
        <taxon>Cucujiformia</taxon>
        <taxon>Coccinelloidea</taxon>
        <taxon>Coccinellidae</taxon>
        <taxon>Scymninae</taxon>
        <taxon>Scymnini</taxon>
        <taxon>Cryptolaemus</taxon>
    </lineage>
</organism>
<sequence length="237" mass="28058">MEDNLVCFSQISKYYTKVLSLTSCALMFFFEEKRCVEESDKLIKHISRYILNNLKDSKERSELMLDDIGKYNEHKQIPLEHRNEFIRIVMNLFNGNMLTEAYSSSNEIEKKLKTLEKENFINNLTELPDIVDKVFKHDTLKKYLNSGPTRRMVVIPHKIQKSLKNIRFNLDKQTSVIKFLLQITNHTAKKLSSDKCLKNFRLLWIYFLVAPDKLQQALEEIREESKAEAIKTVRFKE</sequence>
<keyword evidence="2" id="KW-1185">Reference proteome</keyword>
<comment type="caution">
    <text evidence="1">The sequence shown here is derived from an EMBL/GenBank/DDBJ whole genome shotgun (WGS) entry which is preliminary data.</text>
</comment>
<evidence type="ECO:0000313" key="1">
    <source>
        <dbReference type="EMBL" id="KAL3271074.1"/>
    </source>
</evidence>
<dbReference type="AlphaFoldDB" id="A0ABD2MXF5"/>
<dbReference type="EMBL" id="JABFTP020000042">
    <property type="protein sequence ID" value="KAL3271074.1"/>
    <property type="molecule type" value="Genomic_DNA"/>
</dbReference>
<evidence type="ECO:0000313" key="2">
    <source>
        <dbReference type="Proteomes" id="UP001516400"/>
    </source>
</evidence>